<sequence>MRQMKERREPIHILMDDCCPSFFTVPVFRSRILPAQHRNTNTHSTSAGQEPRGHLLKKCPHRLSSLRLGQTEALLCRGYDPSSESPK</sequence>
<reference evidence="1" key="1">
    <citation type="submission" date="2022-07" db="EMBL/GenBank/DDBJ databases">
        <title>Chromosome-level genome of Muraenolepis orangiensis.</title>
        <authorList>
            <person name="Kim J."/>
        </authorList>
    </citation>
    <scope>NUCLEOTIDE SEQUENCE</scope>
    <source>
        <strain evidence="1">KU_S4_2022</strain>
        <tissue evidence="1">Muscle</tissue>
    </source>
</reference>
<dbReference type="AlphaFoldDB" id="A0A9Q0DX57"/>
<dbReference type="Proteomes" id="UP001148018">
    <property type="component" value="Unassembled WGS sequence"/>
</dbReference>
<name>A0A9Q0DX57_9TELE</name>
<evidence type="ECO:0000313" key="1">
    <source>
        <dbReference type="EMBL" id="KAJ3594167.1"/>
    </source>
</evidence>
<organism evidence="1 2">
    <name type="scientific">Muraenolepis orangiensis</name>
    <name type="common">Patagonian moray cod</name>
    <dbReference type="NCBI Taxonomy" id="630683"/>
    <lineage>
        <taxon>Eukaryota</taxon>
        <taxon>Metazoa</taxon>
        <taxon>Chordata</taxon>
        <taxon>Craniata</taxon>
        <taxon>Vertebrata</taxon>
        <taxon>Euteleostomi</taxon>
        <taxon>Actinopterygii</taxon>
        <taxon>Neopterygii</taxon>
        <taxon>Teleostei</taxon>
        <taxon>Neoteleostei</taxon>
        <taxon>Acanthomorphata</taxon>
        <taxon>Zeiogadaria</taxon>
        <taxon>Gadariae</taxon>
        <taxon>Gadiformes</taxon>
        <taxon>Muraenolepidoidei</taxon>
        <taxon>Muraenolepididae</taxon>
        <taxon>Muraenolepis</taxon>
    </lineage>
</organism>
<proteinExistence type="predicted"/>
<evidence type="ECO:0000313" key="2">
    <source>
        <dbReference type="Proteomes" id="UP001148018"/>
    </source>
</evidence>
<comment type="caution">
    <text evidence="1">The sequence shown here is derived from an EMBL/GenBank/DDBJ whole genome shotgun (WGS) entry which is preliminary data.</text>
</comment>
<accession>A0A9Q0DX57</accession>
<keyword evidence="2" id="KW-1185">Reference proteome</keyword>
<protein>
    <submittedName>
        <fullName evidence="1">Uncharacterized protein</fullName>
    </submittedName>
</protein>
<dbReference type="EMBL" id="JANIIK010000112">
    <property type="protein sequence ID" value="KAJ3594167.1"/>
    <property type="molecule type" value="Genomic_DNA"/>
</dbReference>
<gene>
    <name evidence="1" type="ORF">NHX12_006498</name>
</gene>